<feature type="coiled-coil region" evidence="15">
    <location>
        <begin position="568"/>
        <end position="708"/>
    </location>
</feature>
<evidence type="ECO:0000256" key="14">
    <source>
        <dbReference type="ARBA" id="ARBA00023303"/>
    </source>
</evidence>
<reference evidence="19" key="1">
    <citation type="submission" date="2021-03" db="EMBL/GenBank/DDBJ databases">
        <authorList>
            <person name="Bekaert M."/>
        </authorList>
    </citation>
    <scope>NUCLEOTIDE SEQUENCE</scope>
</reference>
<evidence type="ECO:0000256" key="8">
    <source>
        <dbReference type="ARBA" id="ARBA00023065"/>
    </source>
</evidence>
<dbReference type="Gene3D" id="3.40.190.10">
    <property type="entry name" value="Periplasmic binding protein-like II"/>
    <property type="match status" value="1"/>
</dbReference>
<evidence type="ECO:0000256" key="9">
    <source>
        <dbReference type="ARBA" id="ARBA00023136"/>
    </source>
</evidence>
<keyword evidence="6 16" id="KW-1133">Transmembrane helix</keyword>
<dbReference type="Proteomes" id="UP000683360">
    <property type="component" value="Unassembled WGS sequence"/>
</dbReference>
<evidence type="ECO:0000313" key="19">
    <source>
        <dbReference type="EMBL" id="CAG2218590.1"/>
    </source>
</evidence>
<evidence type="ECO:0000256" key="3">
    <source>
        <dbReference type="ARBA" id="ARBA00022448"/>
    </source>
</evidence>
<keyword evidence="9 16" id="KW-0472">Membrane</keyword>
<evidence type="ECO:0000256" key="15">
    <source>
        <dbReference type="SAM" id="Coils"/>
    </source>
</evidence>
<dbReference type="GO" id="GO:0015276">
    <property type="term" value="F:ligand-gated monoatomic ion channel activity"/>
    <property type="evidence" value="ECO:0007669"/>
    <property type="project" value="InterPro"/>
</dbReference>
<feature type="domain" description="Ionotropic glutamate receptor C-terminal" evidence="17">
    <location>
        <begin position="8"/>
        <end position="200"/>
    </location>
</feature>
<keyword evidence="13" id="KW-1071">Ligand-gated ion channel</keyword>
<feature type="transmembrane region" description="Helical" evidence="16">
    <location>
        <begin position="119"/>
        <end position="139"/>
    </location>
</feature>
<feature type="domain" description="Ionotropic glutamate receptor L-glutamate and glycine-binding" evidence="18">
    <location>
        <begin position="1"/>
        <end position="58"/>
    </location>
</feature>
<sequence length="735" mass="84265">MSQGDGSSRKFVGLLPDLLDKIGPMMSATFSLTHVQDSRYGTLDNTGNWTGMIGELVNKKADIAAAGLTVTVQRANAVHFSQPILDSGLSIVMKKPTANGISWKRWTGLLSFLKPFTTGVWIAVICSYAIVSLLYGIILHCERTCKWVRTQFLLQKSDMKGNNIRGAGAEALGKMLHHNQAILKLCLEWNALGMLDNSFSLFCEGLGSNECLLALDLRNNQINHDCAIELSANLKRNKTLRAIDLRWNNVGLLGGRAILEMLQTNKTVSRLELAGNNIPSDILKSIETAVGQNEDRAVLSEDHKTKMMMLTKHVKQIESDKSLQMNDLMDTIEKQEDVLRKTKRTTTQQVAHLQEALEERKSSFNALAAKLSMTESELALQEQKTHDVEIVVERLKQELSGRHSSHNEDLRKERETRATMEAQLHKELSESSDKNIQLQSKFDDTERKCRMQQDQIFELKEQVTHLQAEIKIKGAHFEERIQSERNRHKEDLRDAEQIRQKEVSRVRQDADEVEANLRERIQQLEMTRLELEEEISRQKNHNMSNKLQHEEQLTIIKQKFQSEEENRYSQLEEKLRVTQLLKDEVQSRCNQQSSTVSDLTSRNSTLTLETETMKKRVEEMQQELAEKNAVTFAEVGKVKLDLNQALNKLEAERKVQTDLRDQLSDSDRKTSEQILRYREACEEKDAELDSLRRRLKSRELEVSHVREEESQRAKMLQMAVLNYCQNIPQSTMESS</sequence>
<evidence type="ECO:0000256" key="2">
    <source>
        <dbReference type="ARBA" id="ARBA00004300"/>
    </source>
</evidence>
<dbReference type="PANTHER" id="PTHR23170">
    <property type="entry name" value="NY-REN-58 ANTIGEN"/>
    <property type="match status" value="1"/>
</dbReference>
<keyword evidence="10" id="KW-0675">Receptor</keyword>
<dbReference type="InterPro" id="IPR001611">
    <property type="entry name" value="Leu-rich_rpt"/>
</dbReference>
<keyword evidence="20" id="KW-1185">Reference proteome</keyword>
<evidence type="ECO:0000256" key="7">
    <source>
        <dbReference type="ARBA" id="ARBA00023054"/>
    </source>
</evidence>
<dbReference type="GO" id="GO:0005886">
    <property type="term" value="C:plasma membrane"/>
    <property type="evidence" value="ECO:0007669"/>
    <property type="project" value="TreeGrafter"/>
</dbReference>
<evidence type="ECO:0000256" key="4">
    <source>
        <dbReference type="ARBA" id="ARBA00022490"/>
    </source>
</evidence>
<dbReference type="Gene3D" id="3.80.10.10">
    <property type="entry name" value="Ribonuclease Inhibitor"/>
    <property type="match status" value="2"/>
</dbReference>
<keyword evidence="3" id="KW-0813">Transport</keyword>
<evidence type="ECO:0000256" key="5">
    <source>
        <dbReference type="ARBA" id="ARBA00022692"/>
    </source>
</evidence>
<keyword evidence="5 16" id="KW-0812">Transmembrane</keyword>
<dbReference type="SMART" id="SM00079">
    <property type="entry name" value="PBPe"/>
    <property type="match status" value="1"/>
</dbReference>
<evidence type="ECO:0000256" key="10">
    <source>
        <dbReference type="ARBA" id="ARBA00023170"/>
    </source>
</evidence>
<comment type="subcellular location">
    <subcellularLocation>
        <location evidence="2">Cytoplasm</location>
        <location evidence="2">Cytoskeleton</location>
        <location evidence="2">Microtubule organizing center</location>
        <location evidence="2">Centrosome</location>
    </subcellularLocation>
    <subcellularLocation>
        <location evidence="1">Membrane</location>
        <topology evidence="1">Multi-pass membrane protein</topology>
    </subcellularLocation>
</comment>
<keyword evidence="12" id="KW-0206">Cytoskeleton</keyword>
<dbReference type="InterPro" id="IPR001320">
    <property type="entry name" value="Iontro_rcpt_C"/>
</dbReference>
<evidence type="ECO:0000256" key="11">
    <source>
        <dbReference type="ARBA" id="ARBA00023180"/>
    </source>
</evidence>
<accession>A0A8S3SC84</accession>
<evidence type="ECO:0000256" key="16">
    <source>
        <dbReference type="SAM" id="Phobius"/>
    </source>
</evidence>
<keyword evidence="4" id="KW-0963">Cytoplasm</keyword>
<dbReference type="Pfam" id="PF10613">
    <property type="entry name" value="Lig_chan-Glu_bd"/>
    <property type="match status" value="1"/>
</dbReference>
<dbReference type="InterPro" id="IPR032675">
    <property type="entry name" value="LRR_dom_sf"/>
</dbReference>
<dbReference type="InterPro" id="IPR052116">
    <property type="entry name" value="Centro_Cilium_Assembly"/>
</dbReference>
<dbReference type="Pfam" id="PF13516">
    <property type="entry name" value="LRR_6"/>
    <property type="match status" value="1"/>
</dbReference>
<evidence type="ECO:0000259" key="17">
    <source>
        <dbReference type="SMART" id="SM00079"/>
    </source>
</evidence>
<organism evidence="19 20">
    <name type="scientific">Mytilus edulis</name>
    <name type="common">Blue mussel</name>
    <dbReference type="NCBI Taxonomy" id="6550"/>
    <lineage>
        <taxon>Eukaryota</taxon>
        <taxon>Metazoa</taxon>
        <taxon>Spiralia</taxon>
        <taxon>Lophotrochozoa</taxon>
        <taxon>Mollusca</taxon>
        <taxon>Bivalvia</taxon>
        <taxon>Autobranchia</taxon>
        <taxon>Pteriomorphia</taxon>
        <taxon>Mytilida</taxon>
        <taxon>Mytiloidea</taxon>
        <taxon>Mytilidae</taxon>
        <taxon>Mytilinae</taxon>
        <taxon>Mytilus</taxon>
    </lineage>
</organism>
<evidence type="ECO:0000259" key="18">
    <source>
        <dbReference type="SMART" id="SM00918"/>
    </source>
</evidence>
<keyword evidence="11" id="KW-0325">Glycoprotein</keyword>
<evidence type="ECO:0000313" key="20">
    <source>
        <dbReference type="Proteomes" id="UP000683360"/>
    </source>
</evidence>
<dbReference type="EMBL" id="CAJPWZ010001600">
    <property type="protein sequence ID" value="CAG2218590.1"/>
    <property type="molecule type" value="Genomic_DNA"/>
</dbReference>
<dbReference type="InterPro" id="IPR019594">
    <property type="entry name" value="Glu/Gly-bd"/>
</dbReference>
<evidence type="ECO:0000256" key="12">
    <source>
        <dbReference type="ARBA" id="ARBA00023212"/>
    </source>
</evidence>
<name>A0A8S3SC84_MYTED</name>
<dbReference type="SMART" id="SM00918">
    <property type="entry name" value="Lig_chan-Glu_bd"/>
    <property type="match status" value="1"/>
</dbReference>
<keyword evidence="14" id="KW-0407">Ion channel</keyword>
<feature type="coiled-coil region" evidence="15">
    <location>
        <begin position="442"/>
        <end position="541"/>
    </location>
</feature>
<proteinExistence type="predicted"/>
<dbReference type="GO" id="GO:0005813">
    <property type="term" value="C:centrosome"/>
    <property type="evidence" value="ECO:0007669"/>
    <property type="project" value="UniProtKB-SubCell"/>
</dbReference>
<dbReference type="SUPFAM" id="SSF52047">
    <property type="entry name" value="RNI-like"/>
    <property type="match status" value="1"/>
</dbReference>
<comment type="caution">
    <text evidence="19">The sequence shown here is derived from an EMBL/GenBank/DDBJ whole genome shotgun (WGS) entry which is preliminary data.</text>
</comment>
<protein>
    <submittedName>
        <fullName evidence="19">Leucine-rich repeat-containing protein 45</fullName>
    </submittedName>
</protein>
<evidence type="ECO:0000256" key="6">
    <source>
        <dbReference type="ARBA" id="ARBA00022989"/>
    </source>
</evidence>
<evidence type="ECO:0000256" key="13">
    <source>
        <dbReference type="ARBA" id="ARBA00023286"/>
    </source>
</evidence>
<dbReference type="PANTHER" id="PTHR23170:SF3">
    <property type="entry name" value="LEUCINE-RICH REPEAT-CONTAINING PROTEIN 45"/>
    <property type="match status" value="1"/>
</dbReference>
<dbReference type="OrthoDB" id="5984008at2759"/>
<dbReference type="AlphaFoldDB" id="A0A8S3SC84"/>
<dbReference type="SUPFAM" id="SSF53850">
    <property type="entry name" value="Periplasmic binding protein-like II"/>
    <property type="match status" value="1"/>
</dbReference>
<evidence type="ECO:0000256" key="1">
    <source>
        <dbReference type="ARBA" id="ARBA00004141"/>
    </source>
</evidence>
<keyword evidence="7 15" id="KW-0175">Coiled coil</keyword>
<dbReference type="SMART" id="SM00368">
    <property type="entry name" value="LRR_RI"/>
    <property type="match status" value="3"/>
</dbReference>
<keyword evidence="8" id="KW-0406">Ion transport</keyword>
<gene>
    <name evidence="19" type="ORF">MEDL_32187</name>
</gene>